<dbReference type="EMBL" id="CP117450">
    <property type="protein sequence ID" value="WLH05118.1"/>
    <property type="molecule type" value="Genomic_DNA"/>
</dbReference>
<feature type="domain" description="Thioesterase" evidence="1">
    <location>
        <begin position="5"/>
        <end position="68"/>
    </location>
</feature>
<dbReference type="Gene3D" id="3.10.129.10">
    <property type="entry name" value="Hotdog Thioesterase"/>
    <property type="match status" value="1"/>
</dbReference>
<evidence type="ECO:0000259" key="1">
    <source>
        <dbReference type="Pfam" id="PF03061"/>
    </source>
</evidence>
<dbReference type="RefSeq" id="WP_082001407.1">
    <property type="nucleotide sequence ID" value="NZ_CP117450.1"/>
</dbReference>
<accession>A0ABY9FPA2</accession>
<evidence type="ECO:0000313" key="2">
    <source>
        <dbReference type="EMBL" id="WLH05118.1"/>
    </source>
</evidence>
<keyword evidence="3" id="KW-1185">Reference proteome</keyword>
<dbReference type="SUPFAM" id="SSF54637">
    <property type="entry name" value="Thioesterase/thiol ester dehydrase-isomerase"/>
    <property type="match status" value="1"/>
</dbReference>
<sequence length="81" mass="8817">MTLLAMASAARNQDAQDRPSVTIEMKCNFMRPGGSINGRLRASGRLRHGTRSMAFCDGEVHDNNGQVIATASGTFKYISNR</sequence>
<name>A0ABY9FPA2_9PSED</name>
<proteinExistence type="predicted"/>
<evidence type="ECO:0000313" key="3">
    <source>
        <dbReference type="Proteomes" id="UP001236748"/>
    </source>
</evidence>
<dbReference type="InterPro" id="IPR029069">
    <property type="entry name" value="HotDog_dom_sf"/>
</dbReference>
<dbReference type="CDD" id="cd03443">
    <property type="entry name" value="PaaI_thioesterase"/>
    <property type="match status" value="1"/>
</dbReference>
<dbReference type="Proteomes" id="UP001236748">
    <property type="component" value="Chromosome"/>
</dbReference>
<gene>
    <name evidence="2" type="ORF">PSH67_20020</name>
</gene>
<organism evidence="2 3">
    <name type="scientific">Pseudomonas lurida</name>
    <dbReference type="NCBI Taxonomy" id="244566"/>
    <lineage>
        <taxon>Bacteria</taxon>
        <taxon>Pseudomonadati</taxon>
        <taxon>Pseudomonadota</taxon>
        <taxon>Gammaproteobacteria</taxon>
        <taxon>Pseudomonadales</taxon>
        <taxon>Pseudomonadaceae</taxon>
        <taxon>Pseudomonas</taxon>
    </lineage>
</organism>
<dbReference type="Pfam" id="PF03061">
    <property type="entry name" value="4HBT"/>
    <property type="match status" value="1"/>
</dbReference>
<dbReference type="InterPro" id="IPR006683">
    <property type="entry name" value="Thioestr_dom"/>
</dbReference>
<protein>
    <submittedName>
        <fullName evidence="2">PaaI family thioesterase</fullName>
    </submittedName>
</protein>
<reference evidence="2 3" key="1">
    <citation type="submission" date="2023-02" db="EMBL/GenBank/DDBJ databases">
        <title>Evolution of Hrp T3SS in non-pathogenic Pseudomonas fluorescens.</title>
        <authorList>
            <person name="Liao K."/>
            <person name="Wei H."/>
            <person name="Gu Y."/>
        </authorList>
    </citation>
    <scope>NUCLEOTIDE SEQUENCE [LARGE SCALE GENOMIC DNA]</scope>
    <source>
        <strain evidence="2 3">FP2043</strain>
    </source>
</reference>